<reference evidence="2" key="1">
    <citation type="journal article" date="2015" name="Nat. Genet.">
        <title>The pineapple genome and the evolution of CAM photosynthesis.</title>
        <authorList>
            <person name="Ming R."/>
            <person name="VanBuren R."/>
            <person name="Wai C.M."/>
            <person name="Tang H."/>
            <person name="Schatz M.C."/>
            <person name="Bowers J.E."/>
            <person name="Lyons E."/>
            <person name="Wang M.L."/>
            <person name="Chen J."/>
            <person name="Biggers E."/>
            <person name="Zhang J."/>
            <person name="Huang L."/>
            <person name="Zhang L."/>
            <person name="Miao W."/>
            <person name="Zhang J."/>
            <person name="Ye Z."/>
            <person name="Miao C."/>
            <person name="Lin Z."/>
            <person name="Wang H."/>
            <person name="Zhou H."/>
            <person name="Yim W.C."/>
            <person name="Priest H.D."/>
            <person name="Zheng C."/>
            <person name="Woodhouse M."/>
            <person name="Edger P.P."/>
            <person name="Guyot R."/>
            <person name="Guo H.B."/>
            <person name="Guo H."/>
            <person name="Zheng G."/>
            <person name="Singh R."/>
            <person name="Sharma A."/>
            <person name="Min X."/>
            <person name="Zheng Y."/>
            <person name="Lee H."/>
            <person name="Gurtowski J."/>
            <person name="Sedlazeck F.J."/>
            <person name="Harkess A."/>
            <person name="McKain M.R."/>
            <person name="Liao Z."/>
            <person name="Fang J."/>
            <person name="Liu J."/>
            <person name="Zhang X."/>
            <person name="Zhang Q."/>
            <person name="Hu W."/>
            <person name="Qin Y."/>
            <person name="Wang K."/>
            <person name="Chen L.Y."/>
            <person name="Shirley N."/>
            <person name="Lin Y.R."/>
            <person name="Liu L.Y."/>
            <person name="Hernandez A.G."/>
            <person name="Wright C.L."/>
            <person name="Bulone V."/>
            <person name="Tuskan G.A."/>
            <person name="Heath K."/>
            <person name="Zee F."/>
            <person name="Moore P.H."/>
            <person name="Sunkar R."/>
            <person name="Leebens-Mack J.H."/>
            <person name="Mockler T."/>
            <person name="Bennetzen J.L."/>
            <person name="Freeling M."/>
            <person name="Sankoff D."/>
            <person name="Paterson A.H."/>
            <person name="Zhu X."/>
            <person name="Yang X."/>
            <person name="Smith J.A."/>
            <person name="Cushman J.C."/>
            <person name="Paull R.E."/>
            <person name="Yu Q."/>
        </authorList>
    </citation>
    <scope>NUCLEOTIDE SEQUENCE [LARGE SCALE GENOMIC DNA]</scope>
    <source>
        <strain evidence="2">cv. F153</strain>
    </source>
</reference>
<name>A0A6P5G2U1_ANACO</name>
<proteinExistence type="predicted"/>
<dbReference type="Proteomes" id="UP000515123">
    <property type="component" value="Linkage group 14"/>
</dbReference>
<accession>A0A6P5G2U1</accession>
<dbReference type="RefSeq" id="XP_020102916.1">
    <property type="nucleotide sequence ID" value="XM_020247327.1"/>
</dbReference>
<dbReference type="OrthoDB" id="1262810at2759"/>
<dbReference type="InterPro" id="IPR052957">
    <property type="entry name" value="Auxin_embryo_med"/>
</dbReference>
<feature type="domain" description="Sacsin/Nov" evidence="1">
    <location>
        <begin position="48"/>
        <end position="150"/>
    </location>
</feature>
<dbReference type="SUPFAM" id="SSF55874">
    <property type="entry name" value="ATPase domain of HSP90 chaperone/DNA topoisomerase II/histidine kinase"/>
    <property type="match status" value="1"/>
</dbReference>
<reference evidence="3" key="2">
    <citation type="submission" date="2025-08" db="UniProtKB">
        <authorList>
            <consortium name="RefSeq"/>
        </authorList>
    </citation>
    <scope>IDENTIFICATION</scope>
    <source>
        <tissue evidence="3">Leaf</tissue>
    </source>
</reference>
<evidence type="ECO:0000313" key="2">
    <source>
        <dbReference type="Proteomes" id="UP000515123"/>
    </source>
</evidence>
<evidence type="ECO:0000259" key="1">
    <source>
        <dbReference type="Pfam" id="PF25794"/>
    </source>
</evidence>
<dbReference type="NCBIfam" id="NF047352">
    <property type="entry name" value="P_loop_sacsin"/>
    <property type="match status" value="1"/>
</dbReference>
<gene>
    <name evidence="3" type="primary">LOC109720305</name>
</gene>
<dbReference type="GeneID" id="109720305"/>
<protein>
    <submittedName>
        <fullName evidence="3">Uncharacterized protein LOC109720305 isoform X1</fullName>
    </submittedName>
</protein>
<dbReference type="Gene3D" id="3.30.565.10">
    <property type="entry name" value="Histidine kinase-like ATPase, C-terminal domain"/>
    <property type="match status" value="1"/>
</dbReference>
<dbReference type="PANTHER" id="PTHR32387">
    <property type="entry name" value="WU:FJ29H11"/>
    <property type="match status" value="1"/>
</dbReference>
<evidence type="ECO:0000313" key="3">
    <source>
        <dbReference type="RefSeq" id="XP_020102916.1"/>
    </source>
</evidence>
<dbReference type="PANTHER" id="PTHR32387:SF3">
    <property type="entry name" value="ATP_DNA BINDING PROTEIN"/>
    <property type="match status" value="1"/>
</dbReference>
<organism evidence="2 3">
    <name type="scientific">Ananas comosus</name>
    <name type="common">Pineapple</name>
    <name type="synonym">Ananas ananas</name>
    <dbReference type="NCBI Taxonomy" id="4615"/>
    <lineage>
        <taxon>Eukaryota</taxon>
        <taxon>Viridiplantae</taxon>
        <taxon>Streptophyta</taxon>
        <taxon>Embryophyta</taxon>
        <taxon>Tracheophyta</taxon>
        <taxon>Spermatophyta</taxon>
        <taxon>Magnoliopsida</taxon>
        <taxon>Liliopsida</taxon>
        <taxon>Poales</taxon>
        <taxon>Bromeliaceae</taxon>
        <taxon>Bromelioideae</taxon>
        <taxon>Ananas</taxon>
    </lineage>
</organism>
<sequence length="1702" mass="192292">MMSKSTSASAREHIERVRRDRFYIGREERNPLAEDIHQAVNYLSQELYSKDVHFLMELIQNAEDNEYPAEAEAALEFVITMEDVTATGAEATLLVFNNEKGFSPANVESICRVGKSTKKGVRHRGYIGEKGIGFKSVFLISSQPHIFSNGYQIKFSEEPSPECGVGFIVPEWVEENPSLSDIQKIYGSFKSLPTTAIILPLKAEKVGAVKQQLSGLHPEILLFLSKIRRLSFREFSSDPKLASVTEISISSEENFRTRKNIDAESFTLHLSANEDGDQQCSYYMWKQKFPVKPECRVSKRAEVDEWVIILAFPLGHRLSSRTRHPGVYAFLPTEMVTGFPFIIQADFLLISSRESIVLDSPWNRGILGCVPSAFVNAFVAQLKTNEAAPAISLPFSFKFLPVRASSIPVLDSVREIIKSKVVEEHIMPCQSYSAQRMFCKPRDVSRLKPAFWNILIEAGSSGVDLQSLSSHGTYILSSHLDTADYEDTLGFLGVRYVDSEWYGKCIEGCGLVKELAEEVYLELLCFIADNWSADFARTSIWHKPLLKYVDANGGVSFWSIYRASQYSDRICTAADTSHVSWLIDWNKELAYASDRFFMPESTQKSLKAFSKQGTLMDWLKMHAKVEVVSVYNYALLVAKALKDRRLVIAFTHFVYHSAARNYIPEWYMNELCCSMPLVDNYGSVITQTARILVPAKGSKWVRLMGSNPWRGENYVELGADYLCGGNFAGNRTSENQLLGFLKKYAQAADVPYIRPPDAAFPTVASPLTKDNALLLLEWIRNLRSSGVQLPVRFLNCVKHGSWLKTSVGYKPPSESFLSNENWGSLLQIQSVLVDIPMIDQQFYGDRIGSYKEELRTIGVRFEFSEALTYIGAHLMSMAANCTLTRANVVSLLQLIRFLRQKFLPPEHLIQSIKNGRWLKTRLGYSSPAGSILFGSEWTTASYISNLPFIDIEFYGDEIINYKTELELLGVIVRFNGNYQILVDNFKPSSTLIAADAVILILMCVRHVASSGDFVKKLKELRWLKTNLGYKTPGETLLVDSEWECLVKVVDGVPLIDLGFYGDRIRSFQEELTKVGVVLNLEEAAKAIARQFKQLVSSSSLTKKNVLALLASYRHLKDRSSNLPLDLVVCMRSEKWLHTKMGFRSPVDSILFDSRWESVSPMAVLPFIDDSDSCNGLGKEICRYKSELKSLGVACEPDEGANFVVTGLNIPSNPSAITPANVISVLKCIRNWKKTHKVFPKDFAQRICKRWLKTAMGYQYPDECILFDSKSCSFIQREDGPFIDEAFYGSEISSYKNELEEIGVTVEISQGCSLIARHLKSHSSLTTISRVYSFLKEFEWTPESRSANWIWIPSGSDSGEWVSSRSCVLHDKNNLFRSQLHVLEKHYEKRLLGFFSNVLGVKSNPTVEDYCMLWSVWEMSVLDVKPADCSAFWCFIAKNWNADTEKRLLDCVAKLPVNAKNGILLSDKEDVFIPDDLLLKDLFDEASEESIFIWYPSTISRAKLNLIYSSIGVRKISEAVEYDESHSLESGNVSQVDAKNLMINKTGLMKTCLAFLADPLLDISGEERHRIVRSLLDVEVLETNEQIAASYKLKLSSGRDLTVKESQMCRWEKEDSKLIVQRIDGSSGNKERIEFATFFSDEVSRGLLFDRADQIDSLAEIIKIGSLLDFDEAAVEFLLKAKNLQLFEEDEKFLSSELPSEKV</sequence>
<dbReference type="Pfam" id="PF25794">
    <property type="entry name" value="SACS"/>
    <property type="match status" value="1"/>
</dbReference>
<dbReference type="InterPro" id="IPR036890">
    <property type="entry name" value="HATPase_C_sf"/>
</dbReference>
<keyword evidence="2" id="KW-1185">Reference proteome</keyword>
<dbReference type="InterPro" id="IPR058210">
    <property type="entry name" value="SACS/Nov_dom"/>
</dbReference>